<gene>
    <name evidence="3" type="ORF">GGX14DRAFT_423673</name>
</gene>
<dbReference type="InterPro" id="IPR011333">
    <property type="entry name" value="SKP1/BTB/POZ_sf"/>
</dbReference>
<dbReference type="PROSITE" id="PS50097">
    <property type="entry name" value="BTB"/>
    <property type="match status" value="1"/>
</dbReference>
<dbReference type="Gene3D" id="3.30.710.10">
    <property type="entry name" value="Potassium Channel Kv1.1, Chain A"/>
    <property type="match status" value="1"/>
</dbReference>
<evidence type="ECO:0000313" key="3">
    <source>
        <dbReference type="EMBL" id="KAJ7226066.1"/>
    </source>
</evidence>
<evidence type="ECO:0000256" key="1">
    <source>
        <dbReference type="SAM" id="MobiDB-lite"/>
    </source>
</evidence>
<sequence length="773" mass="83907">MGLQEHIYNSLLQSRTPDVTLRVRASSGWHASYRLHRVVLIQSGFFHSLFTAGFAESSSQPGDIDIIFDDANITRADLRFCISRLYGGGPPLHIFPPLTFAYPFTNVDVHPSTPPGHHPATPRFLLSLLATSVYLSIPSLAAHALSSILSTVGPFTVLHYLDFALGKPIGPADLKWNEPDAAVGLEHIAQLTQDDAHSDSSLHSVGTTEAPGSEFHYGAMSDKIGEAAACWLTRWGPDMLAFEELKAGMTVPPTSTTSRRRSRSDAGKTDYSAAPTIWDRGGLDVAWVCALIASDTLFVRGERERYDLARAVVELRRRHGIIQEEEEAWKTLFEQGIHYCHMSMEDVIFVSQDNSPTTKQPFVSIAVLQASHWQNSILRQQITARPTSSSEMRSSPAPTPGSPVQREKELGITLTTADIRARMAAADPSIDHAGPYYLVPTDSSLRLGDDGSSVHPPSSDSTSISMDELFTTSFASLSPTTPQPSTLGRASGEANFFGIQTRRYTARACIAADPAGTARWTLHPPFRFGVEFWDAEALPEKARLYSRTVWWGGSFFNTYVQVVRKKGTVQLGIYLHRQSTIDVPGASAPRSENHETQGPPSQQPGTRERQSSLVGHGQSPTHTRGPSLPSITASPTHYSPSIHPTPPTRSTTPVSVSSSLPSSLSSTFGGAHPSGMQPGGYMLYPSAPPHAPYRDTRPSVSAYFMISCASATGASQTRFASSPDVFSVSQSWGWKSSSLRTEEYIEVGEGTEASVGTRGREVSLRACIVLGLV</sequence>
<feature type="compositionally biased region" description="Polar residues" evidence="1">
    <location>
        <begin position="596"/>
        <end position="605"/>
    </location>
</feature>
<dbReference type="PANTHER" id="PTHR47369:SF1">
    <property type="entry name" value="BTB_POZ DOMAIN-CONTAINING PROTEIN"/>
    <property type="match status" value="1"/>
</dbReference>
<feature type="region of interest" description="Disordered" evidence="1">
    <location>
        <begin position="251"/>
        <end position="270"/>
    </location>
</feature>
<dbReference type="PANTHER" id="PTHR47369">
    <property type="entry name" value="BTB/POZ DOMAIN-CONTAINING PROTEIN"/>
    <property type="match status" value="1"/>
</dbReference>
<name>A0AAD7E3C9_9AGAR</name>
<dbReference type="Proteomes" id="UP001219525">
    <property type="component" value="Unassembled WGS sequence"/>
</dbReference>
<feature type="compositionally biased region" description="Low complexity" evidence="1">
    <location>
        <begin position="648"/>
        <end position="667"/>
    </location>
</feature>
<accession>A0AAD7E3C9</accession>
<protein>
    <recommendedName>
        <fullName evidence="2">BTB domain-containing protein</fullName>
    </recommendedName>
</protein>
<feature type="domain" description="BTB" evidence="2">
    <location>
        <begin position="17"/>
        <end position="88"/>
    </location>
</feature>
<feature type="region of interest" description="Disordered" evidence="1">
    <location>
        <begin position="583"/>
        <end position="673"/>
    </location>
</feature>
<organism evidence="3 4">
    <name type="scientific">Mycena pura</name>
    <dbReference type="NCBI Taxonomy" id="153505"/>
    <lineage>
        <taxon>Eukaryota</taxon>
        <taxon>Fungi</taxon>
        <taxon>Dikarya</taxon>
        <taxon>Basidiomycota</taxon>
        <taxon>Agaricomycotina</taxon>
        <taxon>Agaricomycetes</taxon>
        <taxon>Agaricomycetidae</taxon>
        <taxon>Agaricales</taxon>
        <taxon>Marasmiineae</taxon>
        <taxon>Mycenaceae</taxon>
        <taxon>Mycena</taxon>
    </lineage>
</organism>
<feature type="region of interest" description="Disordered" evidence="1">
    <location>
        <begin position="383"/>
        <end position="408"/>
    </location>
</feature>
<feature type="compositionally biased region" description="Polar residues" evidence="1">
    <location>
        <begin position="618"/>
        <end position="638"/>
    </location>
</feature>
<dbReference type="AlphaFoldDB" id="A0AAD7E3C9"/>
<comment type="caution">
    <text evidence="3">The sequence shown here is derived from an EMBL/GenBank/DDBJ whole genome shotgun (WGS) entry which is preliminary data.</text>
</comment>
<dbReference type="EMBL" id="JARJCW010000004">
    <property type="protein sequence ID" value="KAJ7226066.1"/>
    <property type="molecule type" value="Genomic_DNA"/>
</dbReference>
<evidence type="ECO:0000313" key="4">
    <source>
        <dbReference type="Proteomes" id="UP001219525"/>
    </source>
</evidence>
<dbReference type="InterPro" id="IPR000210">
    <property type="entry name" value="BTB/POZ_dom"/>
</dbReference>
<reference evidence="3" key="1">
    <citation type="submission" date="2023-03" db="EMBL/GenBank/DDBJ databases">
        <title>Massive genome expansion in bonnet fungi (Mycena s.s.) driven by repeated elements and novel gene families across ecological guilds.</title>
        <authorList>
            <consortium name="Lawrence Berkeley National Laboratory"/>
            <person name="Harder C.B."/>
            <person name="Miyauchi S."/>
            <person name="Viragh M."/>
            <person name="Kuo A."/>
            <person name="Thoen E."/>
            <person name="Andreopoulos B."/>
            <person name="Lu D."/>
            <person name="Skrede I."/>
            <person name="Drula E."/>
            <person name="Henrissat B."/>
            <person name="Morin E."/>
            <person name="Kohler A."/>
            <person name="Barry K."/>
            <person name="LaButti K."/>
            <person name="Morin E."/>
            <person name="Salamov A."/>
            <person name="Lipzen A."/>
            <person name="Mereny Z."/>
            <person name="Hegedus B."/>
            <person name="Baldrian P."/>
            <person name="Stursova M."/>
            <person name="Weitz H."/>
            <person name="Taylor A."/>
            <person name="Grigoriev I.V."/>
            <person name="Nagy L.G."/>
            <person name="Martin F."/>
            <person name="Kauserud H."/>
        </authorList>
    </citation>
    <scope>NUCLEOTIDE SEQUENCE</scope>
    <source>
        <strain evidence="3">9144</strain>
    </source>
</reference>
<keyword evidence="4" id="KW-1185">Reference proteome</keyword>
<evidence type="ECO:0000259" key="2">
    <source>
        <dbReference type="PROSITE" id="PS50097"/>
    </source>
</evidence>
<proteinExistence type="predicted"/>
<feature type="compositionally biased region" description="Polar residues" evidence="1">
    <location>
        <begin position="383"/>
        <end position="393"/>
    </location>
</feature>
<dbReference type="SUPFAM" id="SSF54695">
    <property type="entry name" value="POZ domain"/>
    <property type="match status" value="1"/>
</dbReference>